<reference evidence="3 4" key="1">
    <citation type="journal article" date="2020" name="Nature">
        <title>Bacterial chemolithoautotrophy via manganese oxidation.</title>
        <authorList>
            <person name="Yu H."/>
            <person name="Leadbetter J.R."/>
        </authorList>
    </citation>
    <scope>NUCLEOTIDE SEQUENCE [LARGE SCALE GENOMIC DNA]</scope>
    <source>
        <strain evidence="3 4">RBP-1</strain>
    </source>
</reference>
<dbReference type="AlphaFoldDB" id="A0A7X6DHQ2"/>
<dbReference type="InterPro" id="IPR008988">
    <property type="entry name" value="Transcriptional_repressor_C"/>
</dbReference>
<dbReference type="Proteomes" id="UP000521868">
    <property type="component" value="Unassembled WGS sequence"/>
</dbReference>
<dbReference type="PANTHER" id="PTHR42954">
    <property type="entry name" value="FE(2+) TRANSPORT PROTEIN A"/>
    <property type="match status" value="1"/>
</dbReference>
<dbReference type="InterPro" id="IPR007167">
    <property type="entry name" value="Fe-transptr_FeoA-like"/>
</dbReference>
<dbReference type="InterPro" id="IPR052713">
    <property type="entry name" value="FeoA"/>
</dbReference>
<name>A0A7X6DHQ2_9BURK</name>
<accession>A0A7X6DHQ2</accession>
<evidence type="ECO:0000256" key="1">
    <source>
        <dbReference type="ARBA" id="ARBA00023004"/>
    </source>
</evidence>
<dbReference type="Gene3D" id="2.30.30.90">
    <property type="match status" value="1"/>
</dbReference>
<evidence type="ECO:0000313" key="3">
    <source>
        <dbReference type="EMBL" id="NKE67357.1"/>
    </source>
</evidence>
<keyword evidence="4" id="KW-1185">Reference proteome</keyword>
<dbReference type="EMBL" id="VTOX01000006">
    <property type="protein sequence ID" value="NKE67357.1"/>
    <property type="molecule type" value="Genomic_DNA"/>
</dbReference>
<comment type="caution">
    <text evidence="3">The sequence shown here is derived from an EMBL/GenBank/DDBJ whole genome shotgun (WGS) entry which is preliminary data.</text>
</comment>
<proteinExistence type="predicted"/>
<dbReference type="SUPFAM" id="SSF50037">
    <property type="entry name" value="C-terminal domain of transcriptional repressors"/>
    <property type="match status" value="1"/>
</dbReference>
<sequence length="82" mass="8718">MPPTPLSSLRPGIAGTVAAVLPPSTPQDEPLVRRLAEIGFLPGEAVRVMARAPGAEPIAVRVGRSTFALRRFEAAFVQVETR</sequence>
<dbReference type="PANTHER" id="PTHR42954:SF2">
    <property type="entry name" value="FE(2+) TRANSPORT PROTEIN A"/>
    <property type="match status" value="1"/>
</dbReference>
<dbReference type="SMART" id="SM00899">
    <property type="entry name" value="FeoA"/>
    <property type="match status" value="1"/>
</dbReference>
<evidence type="ECO:0000259" key="2">
    <source>
        <dbReference type="SMART" id="SM00899"/>
    </source>
</evidence>
<dbReference type="RefSeq" id="WP_168108489.1">
    <property type="nucleotide sequence ID" value="NZ_VTOX01000006.1"/>
</dbReference>
<evidence type="ECO:0000313" key="4">
    <source>
        <dbReference type="Proteomes" id="UP000521868"/>
    </source>
</evidence>
<feature type="domain" description="Ferrous iron transporter FeoA-like" evidence="2">
    <location>
        <begin position="4"/>
        <end position="81"/>
    </location>
</feature>
<gene>
    <name evidence="3" type="ORF">RAMLITH_16150</name>
</gene>
<dbReference type="Pfam" id="PF04023">
    <property type="entry name" value="FeoA"/>
    <property type="match status" value="1"/>
</dbReference>
<protein>
    <submittedName>
        <fullName evidence="3">Ferrous iron transport protein A</fullName>
    </submittedName>
</protein>
<dbReference type="InterPro" id="IPR038157">
    <property type="entry name" value="FeoA_core_dom"/>
</dbReference>
<dbReference type="GO" id="GO:0046914">
    <property type="term" value="F:transition metal ion binding"/>
    <property type="evidence" value="ECO:0007669"/>
    <property type="project" value="InterPro"/>
</dbReference>
<organism evidence="3 4">
    <name type="scientific">Ramlibacter lithotrophicus</name>
    <dbReference type="NCBI Taxonomy" id="2606681"/>
    <lineage>
        <taxon>Bacteria</taxon>
        <taxon>Pseudomonadati</taxon>
        <taxon>Pseudomonadota</taxon>
        <taxon>Betaproteobacteria</taxon>
        <taxon>Burkholderiales</taxon>
        <taxon>Comamonadaceae</taxon>
        <taxon>Ramlibacter</taxon>
    </lineage>
</organism>
<keyword evidence="1" id="KW-0408">Iron</keyword>